<gene>
    <name evidence="4" type="primary">XI-F_3</name>
    <name evidence="4" type="ORF">Zm00014a_013625</name>
</gene>
<dbReference type="SUPFAM" id="SSF52540">
    <property type="entry name" value="P-loop containing nucleoside triphosphate hydrolases"/>
    <property type="match status" value="1"/>
</dbReference>
<dbReference type="PANTHER" id="PTHR46184:SF2">
    <property type="entry name" value="UNCONVENTIONAL MYOSIN-IXB"/>
    <property type="match status" value="1"/>
</dbReference>
<evidence type="ECO:0000256" key="3">
    <source>
        <dbReference type="SAM" id="Coils"/>
    </source>
</evidence>
<dbReference type="GO" id="GO:0005737">
    <property type="term" value="C:cytoplasm"/>
    <property type="evidence" value="ECO:0007669"/>
    <property type="project" value="UniProtKB-SubCell"/>
</dbReference>
<dbReference type="AlphaFoldDB" id="A0A317Y9K7"/>
<dbReference type="Gene3D" id="1.20.5.190">
    <property type="match status" value="1"/>
</dbReference>
<accession>A0A317Y9K7</accession>
<keyword evidence="3" id="KW-0175">Coiled coil</keyword>
<dbReference type="PROSITE" id="PS50096">
    <property type="entry name" value="IQ"/>
    <property type="match status" value="3"/>
</dbReference>
<comment type="caution">
    <text evidence="4">The sequence shown here is derived from an EMBL/GenBank/DDBJ whole genome shotgun (WGS) entry which is preliminary data.</text>
</comment>
<dbReference type="ExpressionAtlas" id="A0A317Y9K7">
    <property type="expression patterns" value="baseline"/>
</dbReference>
<dbReference type="InterPro" id="IPR046987">
    <property type="entry name" value="Myo9"/>
</dbReference>
<evidence type="ECO:0000256" key="1">
    <source>
        <dbReference type="ARBA" id="ARBA00004496"/>
    </source>
</evidence>
<dbReference type="EMBL" id="NCVQ01000001">
    <property type="protein sequence ID" value="PWZ55358.1"/>
    <property type="molecule type" value="Genomic_DNA"/>
</dbReference>
<dbReference type="GO" id="GO:0035556">
    <property type="term" value="P:intracellular signal transduction"/>
    <property type="evidence" value="ECO:0007669"/>
    <property type="project" value="InterPro"/>
</dbReference>
<sequence length="526" mass="60812">MRLLMIQKHVRAHSARKAYLQVYESATAIQTGLRAMATRNEHRFRRETRASIIIQEKHNEQFLESQTRWRQHRAYAAYKQQQKASLILQCLWRARIARKELRKLRMEARETGALKEAKDKLEKRVEELTWRLDVEKRLRADLEEAKSHEIEKLQSALQKMQENLEEAHAAIVNEKEAAKLAIEQAPPKIVEVSVIDNAKLEELTTQNKELEDELSTFKQKAEDLENKLIEFQKQSDELSQETQEQASKVTQLQELVERLESKIATLESEIELLHSNSALAIQVVVTPEMNQTTVIEEFDKGHQLEEVKTVNNSICTYVCIGYHALISHEILRYFLTLVFFVIEAHMLCCYAIMDCLDDADLLAKRVWRFEPISIVFQVTANGVGLLDPGVESNRIFFFRLKHVQQVELSNPNVEIRLLEVFYHKIYKSTTRQPSTTPNRELYLGVKVHCGEEVAIKLRWNVGKENMQRGLQFIGRNFSVAVYEQVNSPIGFNITFTGLLSLTTDIGLEFPIIQTNFCGILNGYSII</sequence>
<dbReference type="InterPro" id="IPR027417">
    <property type="entry name" value="P-loop_NTPase"/>
</dbReference>
<dbReference type="GO" id="GO:0005096">
    <property type="term" value="F:GTPase activator activity"/>
    <property type="evidence" value="ECO:0007669"/>
    <property type="project" value="InterPro"/>
</dbReference>
<feature type="coiled-coil region" evidence="3">
    <location>
        <begin position="111"/>
        <end position="276"/>
    </location>
</feature>
<name>A0A317Y9K7_MAIZE</name>
<evidence type="ECO:0000256" key="2">
    <source>
        <dbReference type="ARBA" id="ARBA00022490"/>
    </source>
</evidence>
<dbReference type="PANTHER" id="PTHR46184">
    <property type="entry name" value="UNCONVENTIONAL MYOSIN-IXB-LIKE PROTEIN"/>
    <property type="match status" value="1"/>
</dbReference>
<keyword evidence="2" id="KW-0963">Cytoplasm</keyword>
<reference evidence="4" key="1">
    <citation type="journal article" date="2018" name="Nat. Genet.">
        <title>Extensive intraspecific gene order and gene structural variations between Mo17 and other maize genomes.</title>
        <authorList>
            <person name="Sun S."/>
            <person name="Zhou Y."/>
            <person name="Chen J."/>
            <person name="Shi J."/>
            <person name="Zhao H."/>
            <person name="Zhao H."/>
            <person name="Song W."/>
            <person name="Zhang M."/>
            <person name="Cui Y."/>
            <person name="Dong X."/>
            <person name="Liu H."/>
            <person name="Ma X."/>
            <person name="Jiao Y."/>
            <person name="Wang B."/>
            <person name="Wei X."/>
            <person name="Stein J.C."/>
            <person name="Glaubitz J.C."/>
            <person name="Lu F."/>
            <person name="Yu G."/>
            <person name="Liang C."/>
            <person name="Fengler K."/>
            <person name="Li B."/>
            <person name="Rafalski A."/>
            <person name="Schnable P.S."/>
            <person name="Ware D.H."/>
            <person name="Buckler E.S."/>
            <person name="Lai J."/>
        </authorList>
    </citation>
    <scope>NUCLEOTIDE SEQUENCE [LARGE SCALE GENOMIC DNA]</scope>
    <source>
        <tissue evidence="4">Seedling</tissue>
    </source>
</reference>
<evidence type="ECO:0000313" key="4">
    <source>
        <dbReference type="EMBL" id="PWZ55358.1"/>
    </source>
</evidence>
<dbReference type="Gene3D" id="1.50.10.160">
    <property type="match status" value="1"/>
</dbReference>
<comment type="subcellular location">
    <subcellularLocation>
        <location evidence="1">Cytoplasm</location>
    </subcellularLocation>
</comment>
<protein>
    <submittedName>
        <fullName evidence="4">Myosin-12</fullName>
    </submittedName>
</protein>
<proteinExistence type="predicted"/>
<dbReference type="GO" id="GO:0000146">
    <property type="term" value="F:microfilament motor activity"/>
    <property type="evidence" value="ECO:0007669"/>
    <property type="project" value="InterPro"/>
</dbReference>
<dbReference type="Proteomes" id="UP000251960">
    <property type="component" value="Chromosome 1"/>
</dbReference>
<organism evidence="4">
    <name type="scientific">Zea mays</name>
    <name type="common">Maize</name>
    <dbReference type="NCBI Taxonomy" id="4577"/>
    <lineage>
        <taxon>Eukaryota</taxon>
        <taxon>Viridiplantae</taxon>
        <taxon>Streptophyta</taxon>
        <taxon>Embryophyta</taxon>
        <taxon>Tracheophyta</taxon>
        <taxon>Spermatophyta</taxon>
        <taxon>Magnoliopsida</taxon>
        <taxon>Liliopsida</taxon>
        <taxon>Poales</taxon>
        <taxon>Poaceae</taxon>
        <taxon>PACMAD clade</taxon>
        <taxon>Panicoideae</taxon>
        <taxon>Andropogonodae</taxon>
        <taxon>Andropogoneae</taxon>
        <taxon>Tripsacinae</taxon>
        <taxon>Zea</taxon>
    </lineage>
</organism>